<keyword evidence="5" id="KW-0812">Transmembrane</keyword>
<evidence type="ECO:0000256" key="1">
    <source>
        <dbReference type="ARBA" id="ARBA00022614"/>
    </source>
</evidence>
<dbReference type="PANTHER" id="PTHR24369:SF210">
    <property type="entry name" value="CHAOPTIN-RELATED"/>
    <property type="match status" value="1"/>
</dbReference>
<dbReference type="InParanoid" id="A0A7R8UWJ9"/>
<keyword evidence="2 6" id="KW-0732">Signal</keyword>
<keyword evidence="5" id="KW-0472">Membrane</keyword>
<dbReference type="InterPro" id="IPR036179">
    <property type="entry name" value="Ig-like_dom_sf"/>
</dbReference>
<gene>
    <name evidence="8" type="ORF">HERILL_LOCUS10543</name>
</gene>
<name>A0A7R8UWJ9_HERIL</name>
<dbReference type="InterPro" id="IPR003591">
    <property type="entry name" value="Leu-rich_rpt_typical-subtyp"/>
</dbReference>
<dbReference type="PANTHER" id="PTHR24369">
    <property type="entry name" value="ANTIGEN BSP, PUTATIVE-RELATED"/>
    <property type="match status" value="1"/>
</dbReference>
<dbReference type="SUPFAM" id="SSF52075">
    <property type="entry name" value="Outer arm dynein light chain 1"/>
    <property type="match status" value="1"/>
</dbReference>
<evidence type="ECO:0000259" key="7">
    <source>
        <dbReference type="PROSITE" id="PS50835"/>
    </source>
</evidence>
<dbReference type="Gene3D" id="3.80.10.10">
    <property type="entry name" value="Ribonuclease Inhibitor"/>
    <property type="match status" value="3"/>
</dbReference>
<dbReference type="CDD" id="cd00096">
    <property type="entry name" value="Ig"/>
    <property type="match status" value="1"/>
</dbReference>
<protein>
    <recommendedName>
        <fullName evidence="7">Ig-like domain-containing protein</fullName>
    </recommendedName>
</protein>
<keyword evidence="5" id="KW-1133">Transmembrane helix</keyword>
<dbReference type="InterPro" id="IPR007110">
    <property type="entry name" value="Ig-like_dom"/>
</dbReference>
<dbReference type="InterPro" id="IPR032675">
    <property type="entry name" value="LRR_dom_sf"/>
</dbReference>
<feature type="chain" id="PRO_5031493226" description="Ig-like domain-containing protein" evidence="6">
    <location>
        <begin position="22"/>
        <end position="1048"/>
    </location>
</feature>
<dbReference type="Gene3D" id="2.60.40.10">
    <property type="entry name" value="Immunoglobulins"/>
    <property type="match status" value="1"/>
</dbReference>
<keyword evidence="4" id="KW-1015">Disulfide bond</keyword>
<dbReference type="Pfam" id="PF13927">
    <property type="entry name" value="Ig_3"/>
    <property type="match status" value="1"/>
</dbReference>
<dbReference type="EMBL" id="LR899012">
    <property type="protein sequence ID" value="CAD7087866.1"/>
    <property type="molecule type" value="Genomic_DNA"/>
</dbReference>
<dbReference type="OrthoDB" id="10061535at2759"/>
<dbReference type="PROSITE" id="PS51450">
    <property type="entry name" value="LRR"/>
    <property type="match status" value="4"/>
</dbReference>
<dbReference type="SMART" id="SM00365">
    <property type="entry name" value="LRR_SD22"/>
    <property type="match status" value="6"/>
</dbReference>
<evidence type="ECO:0000313" key="8">
    <source>
        <dbReference type="EMBL" id="CAD7087866.1"/>
    </source>
</evidence>
<evidence type="ECO:0000256" key="6">
    <source>
        <dbReference type="SAM" id="SignalP"/>
    </source>
</evidence>
<evidence type="ECO:0000313" key="9">
    <source>
        <dbReference type="Proteomes" id="UP000594454"/>
    </source>
</evidence>
<evidence type="ECO:0000256" key="2">
    <source>
        <dbReference type="ARBA" id="ARBA00022729"/>
    </source>
</evidence>
<dbReference type="GO" id="GO:0005886">
    <property type="term" value="C:plasma membrane"/>
    <property type="evidence" value="ECO:0007669"/>
    <property type="project" value="TreeGrafter"/>
</dbReference>
<dbReference type="Pfam" id="PF13855">
    <property type="entry name" value="LRR_8"/>
    <property type="match status" value="4"/>
</dbReference>
<evidence type="ECO:0000256" key="3">
    <source>
        <dbReference type="ARBA" id="ARBA00022737"/>
    </source>
</evidence>
<dbReference type="SMART" id="SM00369">
    <property type="entry name" value="LRR_TYP"/>
    <property type="match status" value="13"/>
</dbReference>
<organism evidence="8 9">
    <name type="scientific">Hermetia illucens</name>
    <name type="common">Black soldier fly</name>
    <dbReference type="NCBI Taxonomy" id="343691"/>
    <lineage>
        <taxon>Eukaryota</taxon>
        <taxon>Metazoa</taxon>
        <taxon>Ecdysozoa</taxon>
        <taxon>Arthropoda</taxon>
        <taxon>Hexapoda</taxon>
        <taxon>Insecta</taxon>
        <taxon>Pterygota</taxon>
        <taxon>Neoptera</taxon>
        <taxon>Endopterygota</taxon>
        <taxon>Diptera</taxon>
        <taxon>Brachycera</taxon>
        <taxon>Stratiomyomorpha</taxon>
        <taxon>Stratiomyidae</taxon>
        <taxon>Hermetiinae</taxon>
        <taxon>Hermetia</taxon>
    </lineage>
</organism>
<dbReference type="InterPro" id="IPR013783">
    <property type="entry name" value="Ig-like_fold"/>
</dbReference>
<accession>A0A7R8UWJ9</accession>
<proteinExistence type="predicted"/>
<feature type="transmembrane region" description="Helical" evidence="5">
    <location>
        <begin position="700"/>
        <end position="720"/>
    </location>
</feature>
<dbReference type="SMART" id="SM00408">
    <property type="entry name" value="IGc2"/>
    <property type="match status" value="1"/>
</dbReference>
<keyword evidence="9" id="KW-1185">Reference proteome</keyword>
<keyword evidence="1" id="KW-0433">Leucine-rich repeat</keyword>
<dbReference type="SMART" id="SM00409">
    <property type="entry name" value="IG"/>
    <property type="match status" value="1"/>
</dbReference>
<evidence type="ECO:0000256" key="4">
    <source>
        <dbReference type="ARBA" id="ARBA00023157"/>
    </source>
</evidence>
<reference evidence="8 9" key="1">
    <citation type="submission" date="2020-11" db="EMBL/GenBank/DDBJ databases">
        <authorList>
            <person name="Wallbank WR R."/>
            <person name="Pardo Diaz C."/>
            <person name="Kozak K."/>
            <person name="Martin S."/>
            <person name="Jiggins C."/>
            <person name="Moest M."/>
            <person name="Warren A I."/>
            <person name="Generalovic N T."/>
            <person name="Byers J.R.P. K."/>
            <person name="Montejo-Kovacevich G."/>
            <person name="Yen C E."/>
        </authorList>
    </citation>
    <scope>NUCLEOTIDE SEQUENCE [LARGE SCALE GENOMIC DNA]</scope>
</reference>
<sequence length="1048" mass="120451">MEALLTFFLISILLSTKVTWGEFQQRDTPLMSVPSCTITLATSAVNAVQFDSSRNLKITCINTTLSQVNFKLGTLRDKEISEYSLDGLYRNENDPTKKLVIHGANITEILEWRNSMVDSGQLDLLADYSGKFIRLHMLDLSGNSISVLKATTFEPLVRLKILKLSRNQLKKCQLDDFSMLTNLQELDLGENEIRTLVGYDPKRIGADALITHSLNELVKLNLSKNHINDLPRSAFLGLERLKELYLAQNELFVIPFQIFKNLKNVEILDLSHNSLISFLDNFFKENKRLSILRLNHNKIETLSKHALFGLKQLSLLDLSHNNLMSIDRNAFESLVNLRDLNLFGNRLSVLPSTIFNPLVNLERLNLGQNLFKRLPNGIFSNQHSLTELLIQETEIESIGNWISRNNETVNKATLKNLVNVTLTDNKSLREIESSTFKSTPSIRRLDLSGNGFSQLPKEIGELTELKWLDISRNRLTYVPEQLKHLKKLLFVNLVENDYACDCRMYWISDWLDSTVEKLKQSSEMSLDREIFLHNLSILKCRYGYPGDLVAVLKILQCIKPVIIKSSDSKMHLLKSTATLECVFTGNPPPDILWITPSNEILRHSADPDKRVQLLPPQKFEERIEKDLLSDETREELNLSGMLPEKLRGGVSLLENGSLQVHNVQRNDSGLYTCYAFNVMGNATANIRLYIDPIVFYRVKMGSIICGILAATGFLLLTLIVQGIRRILQRLGVCDRFCNTCCSCCSTEKSSPRGRQIYAMLDSIEHYKSQQLERLRENYTQQVNRIRENCTQQVEWIQSSYNSQAKYLKEIRNIGTHHITSLRDQYYDQVKRARDYSTGQLNWVRENYVFQRNKIRKFSAHQVLRLRESYKYQQQTLNKVLENLPSFYFENCRGRCDENMDKDFDVYLKSKINELSENIDLETKNKILERFSAKSVEDSKASVYYTPPDVQFSPELLQTSPIHINYINENLDQQSGDFKISLDPLKLEIDLDTLENTNCAETKLNGNSGSNEDNCCALYDDEDDDDEENKRRGGKVSKFLFRKGNADGR</sequence>
<dbReference type="InterPro" id="IPR003599">
    <property type="entry name" value="Ig_sub"/>
</dbReference>
<feature type="domain" description="Ig-like" evidence="7">
    <location>
        <begin position="560"/>
        <end position="691"/>
    </location>
</feature>
<dbReference type="InterPro" id="IPR050541">
    <property type="entry name" value="LRR_TM_domain-containing"/>
</dbReference>
<dbReference type="SUPFAM" id="SSF48726">
    <property type="entry name" value="Immunoglobulin"/>
    <property type="match status" value="1"/>
</dbReference>
<dbReference type="InterPro" id="IPR001611">
    <property type="entry name" value="Leu-rich_rpt"/>
</dbReference>
<dbReference type="PROSITE" id="PS50835">
    <property type="entry name" value="IG_LIKE"/>
    <property type="match status" value="1"/>
</dbReference>
<keyword evidence="3" id="KW-0677">Repeat</keyword>
<feature type="signal peptide" evidence="6">
    <location>
        <begin position="1"/>
        <end position="21"/>
    </location>
</feature>
<dbReference type="AlphaFoldDB" id="A0A7R8UWJ9"/>
<evidence type="ECO:0000256" key="5">
    <source>
        <dbReference type="SAM" id="Phobius"/>
    </source>
</evidence>
<dbReference type="InterPro" id="IPR003598">
    <property type="entry name" value="Ig_sub2"/>
</dbReference>
<dbReference type="SUPFAM" id="SSF52058">
    <property type="entry name" value="L domain-like"/>
    <property type="match status" value="1"/>
</dbReference>
<dbReference type="Proteomes" id="UP000594454">
    <property type="component" value="Chromosome 4"/>
</dbReference>